<feature type="domain" description="EamA" evidence="2">
    <location>
        <begin position="143"/>
        <end position="272"/>
    </location>
</feature>
<protein>
    <recommendedName>
        <fullName evidence="2">EamA domain-containing protein</fullName>
    </recommendedName>
</protein>
<evidence type="ECO:0000256" key="1">
    <source>
        <dbReference type="SAM" id="Phobius"/>
    </source>
</evidence>
<dbReference type="Proteomes" id="UP000285123">
    <property type="component" value="Unassembled WGS sequence"/>
</dbReference>
<keyword evidence="1" id="KW-1133">Transmembrane helix</keyword>
<evidence type="ECO:0000313" key="3">
    <source>
        <dbReference type="EMBL" id="ROO26858.1"/>
    </source>
</evidence>
<proteinExistence type="predicted"/>
<feature type="transmembrane region" description="Helical" evidence="1">
    <location>
        <begin position="141"/>
        <end position="161"/>
    </location>
</feature>
<dbReference type="GO" id="GO:0016020">
    <property type="term" value="C:membrane"/>
    <property type="evidence" value="ECO:0007669"/>
    <property type="project" value="InterPro"/>
</dbReference>
<name>A0A423PMQ1_9GAMM</name>
<feature type="transmembrane region" description="Helical" evidence="1">
    <location>
        <begin position="173"/>
        <end position="195"/>
    </location>
</feature>
<feature type="transmembrane region" description="Helical" evidence="1">
    <location>
        <begin position="257"/>
        <end position="280"/>
    </location>
</feature>
<dbReference type="EMBL" id="AYKF01000098">
    <property type="protein sequence ID" value="ROO26858.1"/>
    <property type="molecule type" value="Genomic_DNA"/>
</dbReference>
<sequence length="290" mass="29717">MTALAIFVVVLWGMLPWLRALAGEVPALQLTAMAMACAAVSSRLLPGSDSLRSALRRHPPQAWLVIVGGMLGALTLYFAALSLAPAPQVVVIAYTWPLLLALAGDLYRRRPPSFVSILALLLGLAGVAILQGGGASLAGRAWLGCVAALGAGLCWAGYSLFVQAYARPVGSAYPAFFALAAVVALLLQAATQGLVWPLSPAALAAAAALGVGPYGLAFMAWAHVLQHGNPRVVPVLPYAVPGVAAAILVLTDHVEPTLRLALGCGVIALACVTAMSGGTGRPAPRLRPRS</sequence>
<keyword evidence="1" id="KW-0812">Transmembrane</keyword>
<dbReference type="PANTHER" id="PTHR22911">
    <property type="entry name" value="ACYL-MALONYL CONDENSING ENZYME-RELATED"/>
    <property type="match status" value="1"/>
</dbReference>
<organism evidence="3 4">
    <name type="scientific">Salinisphaera orenii YIM 95161</name>
    <dbReference type="NCBI Taxonomy" id="1051139"/>
    <lineage>
        <taxon>Bacteria</taxon>
        <taxon>Pseudomonadati</taxon>
        <taxon>Pseudomonadota</taxon>
        <taxon>Gammaproteobacteria</taxon>
        <taxon>Salinisphaerales</taxon>
        <taxon>Salinisphaeraceae</taxon>
        <taxon>Salinisphaera</taxon>
    </lineage>
</organism>
<comment type="caution">
    <text evidence="3">The sequence shown here is derived from an EMBL/GenBank/DDBJ whole genome shotgun (WGS) entry which is preliminary data.</text>
</comment>
<dbReference type="Pfam" id="PF00892">
    <property type="entry name" value="EamA"/>
    <property type="match status" value="2"/>
</dbReference>
<dbReference type="AlphaFoldDB" id="A0A423PMQ1"/>
<accession>A0A423PMQ1</accession>
<dbReference type="SUPFAM" id="SSF103481">
    <property type="entry name" value="Multidrug resistance efflux transporter EmrE"/>
    <property type="match status" value="2"/>
</dbReference>
<feature type="transmembrane region" description="Helical" evidence="1">
    <location>
        <begin position="89"/>
        <end position="107"/>
    </location>
</feature>
<feature type="transmembrane region" description="Helical" evidence="1">
    <location>
        <begin position="114"/>
        <end position="135"/>
    </location>
</feature>
<evidence type="ECO:0000313" key="4">
    <source>
        <dbReference type="Proteomes" id="UP000285123"/>
    </source>
</evidence>
<dbReference type="InterPro" id="IPR000620">
    <property type="entry name" value="EamA_dom"/>
</dbReference>
<keyword evidence="1" id="KW-0472">Membrane</keyword>
<evidence type="ECO:0000259" key="2">
    <source>
        <dbReference type="Pfam" id="PF00892"/>
    </source>
</evidence>
<feature type="domain" description="EamA" evidence="2">
    <location>
        <begin position="4"/>
        <end position="130"/>
    </location>
</feature>
<feature type="transmembrane region" description="Helical" evidence="1">
    <location>
        <begin position="232"/>
        <end position="251"/>
    </location>
</feature>
<feature type="transmembrane region" description="Helical" evidence="1">
    <location>
        <begin position="201"/>
        <end position="225"/>
    </location>
</feature>
<feature type="transmembrane region" description="Helical" evidence="1">
    <location>
        <begin position="63"/>
        <end position="83"/>
    </location>
</feature>
<reference evidence="3 4" key="1">
    <citation type="submission" date="2013-10" db="EMBL/GenBank/DDBJ databases">
        <title>Salinisphaera halophila YIM 95161 Genome Sequencing.</title>
        <authorList>
            <person name="Lai Q."/>
            <person name="Li C."/>
            <person name="Shao Z."/>
        </authorList>
    </citation>
    <scope>NUCLEOTIDE SEQUENCE [LARGE SCALE GENOMIC DNA]</scope>
    <source>
        <strain evidence="3 4">YIM 95161</strain>
    </source>
</reference>
<gene>
    <name evidence="3" type="ORF">SAHL_12110</name>
</gene>
<dbReference type="InterPro" id="IPR037185">
    <property type="entry name" value="EmrE-like"/>
</dbReference>